<feature type="compositionally biased region" description="Low complexity" evidence="2">
    <location>
        <begin position="409"/>
        <end position="425"/>
    </location>
</feature>
<keyword evidence="1" id="KW-0677">Repeat</keyword>
<keyword evidence="4" id="KW-1185">Reference proteome</keyword>
<evidence type="ECO:0000313" key="3">
    <source>
        <dbReference type="EMBL" id="CAD8200760.1"/>
    </source>
</evidence>
<dbReference type="Proteomes" id="UP000689195">
    <property type="component" value="Unassembled WGS sequence"/>
</dbReference>
<evidence type="ECO:0000256" key="2">
    <source>
        <dbReference type="SAM" id="MobiDB-lite"/>
    </source>
</evidence>
<protein>
    <recommendedName>
        <fullName evidence="5">MORN motif protein</fullName>
    </recommendedName>
</protein>
<organism evidence="3 4">
    <name type="scientific">Paramecium pentaurelia</name>
    <dbReference type="NCBI Taxonomy" id="43138"/>
    <lineage>
        <taxon>Eukaryota</taxon>
        <taxon>Sar</taxon>
        <taxon>Alveolata</taxon>
        <taxon>Ciliophora</taxon>
        <taxon>Intramacronucleata</taxon>
        <taxon>Oligohymenophorea</taxon>
        <taxon>Peniculida</taxon>
        <taxon>Parameciidae</taxon>
        <taxon>Paramecium</taxon>
    </lineage>
</organism>
<proteinExistence type="predicted"/>
<evidence type="ECO:0000256" key="1">
    <source>
        <dbReference type="ARBA" id="ARBA00022737"/>
    </source>
</evidence>
<feature type="compositionally biased region" description="Polar residues" evidence="2">
    <location>
        <begin position="343"/>
        <end position="353"/>
    </location>
</feature>
<gene>
    <name evidence="3" type="ORF">PPENT_87.1.T1250118</name>
</gene>
<reference evidence="3" key="1">
    <citation type="submission" date="2021-01" db="EMBL/GenBank/DDBJ databases">
        <authorList>
            <consortium name="Genoscope - CEA"/>
            <person name="William W."/>
        </authorList>
    </citation>
    <scope>NUCLEOTIDE SEQUENCE</scope>
</reference>
<sequence length="716" mass="82968">MKEHKDGIYQGGLNAKQQKHGLGVYLWDVGSAYYGEWKNDLIDGQGILFLGGQIIIQGGFKRGVAHGYIVIKVGTRVFYSQFDKGEAIFIQEGERKITIQSSSAQITHDCTQEADQILQGISKLQQGDLQIQLFNHCIYYGNVGKANLPNGLGIEISNLFYQCGQFVEGKLNGLGRLDQQDEIYQGQFQQGIYHGNGLMVFKDQRIQWVKGKYNQGQLVEIKSSGYLEQMETPQELVFAFSKKVNQQYIITPISKEIILGYIRLFEVMQFVRLRVNTLTEIKSQQYPPLRKYSTKATTLSKSVEEIRKLQSQFNTRNLDQQHQIYEFILDQHDENQTQRKTDTQQSRTKTQPTEDYFENKISFGLLEIPSLKNSRKTAAFQVEEQQQQIRKNSDYNQKRSLSQNEVKQKQQQQQQQQQQKQQQQQTNDRMLTLKNILEAQKQKYNSDFKQKKTVFADIQSTTAQRTKSIIQQNNKNLQCLSEVVQKELNRSPPSEERRSTIKPIYVQNEENEQQQLSSQKTLPSKFNVDYTTAYNDHKNKIHSLLNKFNSIKIKPNIKQETQNYGFSTKSLSSKQSIQKVNDGNDVPLGNIQNCISLVSHKNTIHEKNLQTSFEKQQSKKMDDSNYHSCNGNCTQIQSEDPNTKYIQEIRQELAEQKQMLTQLFQSLQQKQPQANKQYIKRLPNTPQRNIQVQQQPKQVYVYPTFTLVKSVSPVRL</sequence>
<dbReference type="InterPro" id="IPR003409">
    <property type="entry name" value="MORN"/>
</dbReference>
<evidence type="ECO:0000313" key="4">
    <source>
        <dbReference type="Proteomes" id="UP000689195"/>
    </source>
</evidence>
<feature type="region of interest" description="Disordered" evidence="2">
    <location>
        <begin position="383"/>
        <end position="426"/>
    </location>
</feature>
<accession>A0A8S1XHC2</accession>
<dbReference type="PANTHER" id="PTHR46917">
    <property type="entry name" value="MORN REPEAT-CONTAINING PROTEIN 2"/>
    <property type="match status" value="1"/>
</dbReference>
<name>A0A8S1XHC2_9CILI</name>
<dbReference type="InterPro" id="IPR052849">
    <property type="entry name" value="MORN_repeat_protein"/>
</dbReference>
<dbReference type="OrthoDB" id="298840at2759"/>
<dbReference type="AlphaFoldDB" id="A0A8S1XHC2"/>
<dbReference type="PANTHER" id="PTHR46917:SF1">
    <property type="entry name" value="MORN REPEAT-CONTAINING PROTEIN 2"/>
    <property type="match status" value="1"/>
</dbReference>
<dbReference type="SMART" id="SM00698">
    <property type="entry name" value="MORN"/>
    <property type="match status" value="2"/>
</dbReference>
<feature type="compositionally biased region" description="Basic and acidic residues" evidence="2">
    <location>
        <begin position="331"/>
        <end position="342"/>
    </location>
</feature>
<comment type="caution">
    <text evidence="3">The sequence shown here is derived from an EMBL/GenBank/DDBJ whole genome shotgun (WGS) entry which is preliminary data.</text>
</comment>
<evidence type="ECO:0008006" key="5">
    <source>
        <dbReference type="Google" id="ProtNLM"/>
    </source>
</evidence>
<feature type="region of interest" description="Disordered" evidence="2">
    <location>
        <begin position="331"/>
        <end position="354"/>
    </location>
</feature>
<dbReference type="Pfam" id="PF02493">
    <property type="entry name" value="MORN"/>
    <property type="match status" value="4"/>
</dbReference>
<dbReference type="EMBL" id="CAJJDO010000125">
    <property type="protein sequence ID" value="CAD8200760.1"/>
    <property type="molecule type" value="Genomic_DNA"/>
</dbReference>